<comment type="similarity">
    <text evidence="1 3">Belongs to the UreD family.</text>
</comment>
<comment type="caution">
    <text evidence="4">The sequence shown here is derived from an EMBL/GenBank/DDBJ whole genome shotgun (WGS) entry which is preliminary data.</text>
</comment>
<dbReference type="AlphaFoldDB" id="A0A7W6WB72"/>
<comment type="function">
    <text evidence="3">Required for maturation of urease via the functional incorporation of the urease nickel metallocenter.</text>
</comment>
<comment type="subunit">
    <text evidence="3">UreD, UreF and UreG form a complex that acts as a GTP-hydrolysis-dependent molecular chaperone, activating the urease apoprotein by helping to assemble the nickel containing metallocenter of UreC. The UreE protein probably delivers the nickel.</text>
</comment>
<protein>
    <recommendedName>
        <fullName evidence="3">Urease accessory protein UreD</fullName>
    </recommendedName>
</protein>
<sequence length="291" mass="30509">MSPDGSRAAPAGRRQTAVGRLGLTLRGDGPVTRLVDLDQAAPLRALFPHPVPGEPLTACVTNTAGGLVAGDVLGLSVTLGGGARAMVMAQAAEKVYRSGTGAEAKVTVRLAAGPESWLEWLPRETIVFDRARLRRETALDLDPTARMLTGEILVLGRRAHGEVLSRGLIRDAWRVSIGAHLVWADALHLEGDLARARLAPAGFAGAEALATLIARLPGVAGGEAALTDDIRTRLETHDTVRAGSTTINGIVISRILSHTAEAARDAFADVWGLLRQAGGGYAATLPRLWSI</sequence>
<dbReference type="PANTHER" id="PTHR33643:SF1">
    <property type="entry name" value="UREASE ACCESSORY PROTEIN D"/>
    <property type="match status" value="1"/>
</dbReference>
<evidence type="ECO:0000256" key="2">
    <source>
        <dbReference type="ARBA" id="ARBA00023186"/>
    </source>
</evidence>
<dbReference type="PANTHER" id="PTHR33643">
    <property type="entry name" value="UREASE ACCESSORY PROTEIN D"/>
    <property type="match status" value="1"/>
</dbReference>
<dbReference type="Proteomes" id="UP000554286">
    <property type="component" value="Unassembled WGS sequence"/>
</dbReference>
<keyword evidence="2 3" id="KW-0143">Chaperone</keyword>
<evidence type="ECO:0000256" key="1">
    <source>
        <dbReference type="ARBA" id="ARBA00007177"/>
    </source>
</evidence>
<keyword evidence="5" id="KW-1185">Reference proteome</keyword>
<reference evidence="4 5" key="1">
    <citation type="submission" date="2020-08" db="EMBL/GenBank/DDBJ databases">
        <title>Genome sequencing of Purple Non-Sulfur Bacteria from various extreme environments.</title>
        <authorList>
            <person name="Mayer M."/>
        </authorList>
    </citation>
    <scope>NUCLEOTIDE SEQUENCE [LARGE SCALE GENOMIC DNA]</scope>
    <source>
        <strain evidence="4 5">JA131</strain>
    </source>
</reference>
<accession>A0A7W6WB72</accession>
<dbReference type="Pfam" id="PF01774">
    <property type="entry name" value="UreD"/>
    <property type="match status" value="1"/>
</dbReference>
<dbReference type="HAMAP" id="MF_01384">
    <property type="entry name" value="UreD"/>
    <property type="match status" value="1"/>
</dbReference>
<dbReference type="EMBL" id="JACIGK010000033">
    <property type="protein sequence ID" value="MBB4267754.1"/>
    <property type="molecule type" value="Genomic_DNA"/>
</dbReference>
<evidence type="ECO:0000256" key="3">
    <source>
        <dbReference type="HAMAP-Rule" id="MF_01384"/>
    </source>
</evidence>
<dbReference type="RefSeq" id="WP_184047702.1">
    <property type="nucleotide sequence ID" value="NZ_JACIGK010000033.1"/>
</dbReference>
<dbReference type="InterPro" id="IPR002669">
    <property type="entry name" value="UreD"/>
</dbReference>
<name>A0A7W6WB72_9PROT</name>
<keyword evidence="3" id="KW-0963">Cytoplasm</keyword>
<dbReference type="GO" id="GO:0016151">
    <property type="term" value="F:nickel cation binding"/>
    <property type="evidence" value="ECO:0007669"/>
    <property type="project" value="UniProtKB-UniRule"/>
</dbReference>
<keyword evidence="3" id="KW-0996">Nickel insertion</keyword>
<evidence type="ECO:0000313" key="5">
    <source>
        <dbReference type="Proteomes" id="UP000554286"/>
    </source>
</evidence>
<comment type="subcellular location">
    <subcellularLocation>
        <location evidence="3">Cytoplasm</location>
    </subcellularLocation>
</comment>
<evidence type="ECO:0000313" key="4">
    <source>
        <dbReference type="EMBL" id="MBB4267754.1"/>
    </source>
</evidence>
<proteinExistence type="inferred from homology"/>
<organism evidence="4 5">
    <name type="scientific">Roseospira visakhapatnamensis</name>
    <dbReference type="NCBI Taxonomy" id="390880"/>
    <lineage>
        <taxon>Bacteria</taxon>
        <taxon>Pseudomonadati</taxon>
        <taxon>Pseudomonadota</taxon>
        <taxon>Alphaproteobacteria</taxon>
        <taxon>Rhodospirillales</taxon>
        <taxon>Rhodospirillaceae</taxon>
        <taxon>Roseospira</taxon>
    </lineage>
</organism>
<gene>
    <name evidence="3" type="primary">ureD</name>
    <name evidence="4" type="ORF">GGD89_003403</name>
</gene>
<dbReference type="GO" id="GO:0005737">
    <property type="term" value="C:cytoplasm"/>
    <property type="evidence" value="ECO:0007669"/>
    <property type="project" value="UniProtKB-SubCell"/>
</dbReference>